<dbReference type="SUPFAM" id="SSF52540">
    <property type="entry name" value="P-loop containing nucleoside triphosphate hydrolases"/>
    <property type="match status" value="1"/>
</dbReference>
<dbReference type="InterPro" id="IPR013496">
    <property type="entry name" value="CHP02680"/>
</dbReference>
<feature type="coiled-coil region" evidence="1">
    <location>
        <begin position="798"/>
        <end position="825"/>
    </location>
</feature>
<dbReference type="Proteomes" id="UP000603234">
    <property type="component" value="Unassembled WGS sequence"/>
</dbReference>
<evidence type="ECO:0000313" key="3">
    <source>
        <dbReference type="Proteomes" id="UP000603234"/>
    </source>
</evidence>
<dbReference type="Gene3D" id="3.40.50.300">
    <property type="entry name" value="P-loop containing nucleotide triphosphate hydrolases"/>
    <property type="match status" value="2"/>
</dbReference>
<organism evidence="2 3">
    <name type="scientific">Acetobacterium fimetarium</name>
    <dbReference type="NCBI Taxonomy" id="52691"/>
    <lineage>
        <taxon>Bacteria</taxon>
        <taxon>Bacillati</taxon>
        <taxon>Bacillota</taxon>
        <taxon>Clostridia</taxon>
        <taxon>Eubacteriales</taxon>
        <taxon>Eubacteriaceae</taxon>
        <taxon>Acetobacterium</taxon>
    </lineage>
</organism>
<feature type="coiled-coil region" evidence="1">
    <location>
        <begin position="740"/>
        <end position="767"/>
    </location>
</feature>
<dbReference type="EMBL" id="WJBC01000010">
    <property type="protein sequence ID" value="MBC3804428.1"/>
    <property type="molecule type" value="Genomic_DNA"/>
</dbReference>
<name>A0ABR6WV93_9FIRM</name>
<dbReference type="Pfam" id="PF13558">
    <property type="entry name" value="SbcC_Walker_B"/>
    <property type="match status" value="1"/>
</dbReference>
<dbReference type="NCBIfam" id="TIGR02680">
    <property type="entry name" value="TIGR02680 family protein"/>
    <property type="match status" value="1"/>
</dbReference>
<dbReference type="InterPro" id="IPR027417">
    <property type="entry name" value="P-loop_NTPase"/>
</dbReference>
<comment type="caution">
    <text evidence="2">The sequence shown here is derived from an EMBL/GenBank/DDBJ whole genome shotgun (WGS) entry which is preliminary data.</text>
</comment>
<proteinExistence type="predicted"/>
<protein>
    <submittedName>
        <fullName evidence="2">TIGR02680 family protein</fullName>
    </submittedName>
</protein>
<gene>
    <name evidence="2" type="ORF">GH808_08285</name>
</gene>
<evidence type="ECO:0000256" key="1">
    <source>
        <dbReference type="SAM" id="Coils"/>
    </source>
</evidence>
<reference evidence="2 3" key="1">
    <citation type="journal article" date="2020" name="mSystems">
        <title>Defining Genomic and Predicted Metabolic Features of the Acetobacterium Genus.</title>
        <authorList>
            <person name="Ross D.E."/>
            <person name="Marshall C.W."/>
            <person name="Gulliver D."/>
            <person name="May H.D."/>
            <person name="Norman R.S."/>
        </authorList>
    </citation>
    <scope>NUCLEOTIDE SEQUENCE [LARGE SCALE GENOMIC DNA]</scope>
    <source>
        <strain evidence="2 3">DSM 8238</strain>
    </source>
</reference>
<dbReference type="RefSeq" id="WP_186842315.1">
    <property type="nucleotide sequence ID" value="NZ_WJBC01000010.1"/>
</dbReference>
<keyword evidence="3" id="KW-1185">Reference proteome</keyword>
<sequence length="1359" mass="158868">MQNNRWVINRAGLINFWYYDDEVFEFSKGRLLLRGSNGSGKSVTMQSFVPLLLDGNKSPERLDPFGSKARKIENYLLGEEAGDKDESIGYLYMEFKKKQSDQFATIGMGFKANRGKPLKSWGFSVTDGRRIGKDLHLYKQVGEKIPLTMKELENRIADGGQVVEGQKNYMKLVNDLIFGFEDLDEYDELVKLLVQLRSPKLSKDFKPTVIYEIMENSLQPLSEDDLRPMSEAIENMDNIKSRFEELQECKSAADRIKQRYDRYNQFVVMDKAKLFYDYQLQLNQQKNLQENRIKELEKSKKQVVDLESAIEKLEIRLKTQQDKKRELEKHDSVRIQDKILDLEKEISDLYKQLADKEQQHETKRIQERAFESQICDCEAEKEAGEKAILRKLDEMKDLSENFDFDEHVFMMDEMKKDVSGDYEFAYLKSTLREHTRTLSSAIKAMEEEKRIARDYDNLCLELDQLKKALEDKARILEQARRQLIEIQDEMVEKVYLGNDKNKEYRISKDGLTALSREIHQFGPNSNFNSIFNLFSKEYNALEAVKKEKYYQEKEARNKIEQECTEKQEEINQWKNIKDPEPARAEKVLKNRENLTALGIPHIPLYKTVDYVEDLDIETRACIEEAIVDMGLLDALIVPKAFQEKLKTVTDRGGDKYICASPQFMVHTINQYLRVDPSMADIPKEEVENVLTSILMDENHHTYMDERGNFRLGILRGKTGGGYTPKFIGSTARKKYREDRLKCLGQELEEIQSRLNQKNLAVQLLEDEQKVLKVEYASVPDGTDLLTAADEVKSITFDHEKYQEQLDKKKAEEKKLYEEVKKVKEVILKITLRLSLYLDLETYREAYEIALEYNEDLHILENLKIEIRNSISNLTMIKSRYEDILRDIDDILYDQGIINRKLSSGKITLDNLKDQLKLTDYETIKNELDECTQDLEKIPKEKEMLVISNVQEQSRIELLTAELVKLRSEYSRDQEISDIYKESFKAELELGYVIKNQDRNLADIAEQLVRENPDTDKKGKKDKEYYTYKLLESFNENSQYLREYAVNIQNIFEESALFEEVYADAYSKRRRMNITAKALGKTVDFYDLAFYLSDSLEETGKLLKESDRELFEDILVKNISKKISGRIFHSEKWVHNMNKLMEKMDTSMGLSFSLKWSSKKAETEDQLDTKKLVDLLKMDGNLLREQDLNAISEHFRSKIALARRTMEDKNINMTFHSIMKEILDYRKWFEFKLFFKKTGQIGKELTNNGFFQFSGGEKAMAMYVPLFSAVNARYESAGKESARIISLDEAFAGVDEQNIRDMFRLLNDLDLSYIINSQILWGDYDTVDSVAISELIRPDNVDFVTVLRYHWNGKTMELVG</sequence>
<feature type="coiled-coil region" evidence="1">
    <location>
        <begin position="279"/>
        <end position="359"/>
    </location>
</feature>
<keyword evidence="1" id="KW-0175">Coiled coil</keyword>
<feature type="coiled-coil region" evidence="1">
    <location>
        <begin position="455"/>
        <end position="489"/>
    </location>
</feature>
<evidence type="ECO:0000313" key="2">
    <source>
        <dbReference type="EMBL" id="MBC3804428.1"/>
    </source>
</evidence>
<accession>A0ABR6WV93</accession>